<reference evidence="1 2" key="1">
    <citation type="submission" date="2019-12" db="EMBL/GenBank/DDBJ databases">
        <title>Functional and genomic insights into the Sphingobium yanoikuyae YC-JY1, a bacterium efficiently degrading bisphenol A.</title>
        <authorList>
            <person name="Jia Y."/>
            <person name="Li X."/>
            <person name="Wang J."/>
            <person name="Eltoukhy A."/>
            <person name="Lamraoui I."/>
            <person name="Yan Y."/>
        </authorList>
    </citation>
    <scope>NUCLEOTIDE SEQUENCE [LARGE SCALE GENOMIC DNA]</scope>
    <source>
        <strain evidence="1 2">YC-JY1</strain>
    </source>
</reference>
<dbReference type="SUPFAM" id="SSF56784">
    <property type="entry name" value="HAD-like"/>
    <property type="match status" value="1"/>
</dbReference>
<dbReference type="Gene3D" id="3.40.50.1000">
    <property type="entry name" value="HAD superfamily/HAD-like"/>
    <property type="match status" value="1"/>
</dbReference>
<evidence type="ECO:0000313" key="1">
    <source>
        <dbReference type="EMBL" id="QHD66028.1"/>
    </source>
</evidence>
<accession>A0A6P1GCC4</accession>
<dbReference type="InterPro" id="IPR010033">
    <property type="entry name" value="HAD_SF_ppase_IIIC"/>
</dbReference>
<sequence length="562" mass="64188">MSKVLLVGGCIFDLWIDAIGRASPDVQVNHCLYQHAMQPESHSEPWDLRLAQLALRSMIPERMTMNLSYQDIDGHKALFERTVDFLRNHVHAISQGSNNGPTFFLNYFVPQQNPRGRMLPRYELTNPVYFIEELNRKLYEIVSDISNSYVLDIAQISASIGKQKFQDDPFCIISHSSFVSRYDDNFDLNRLEPSTSLMDRYDFPVSVVAETFWLEAVALYRTLSATDRVKMLCIDLDDTMWRGVMAEREDVDPASLEGWPIGLAEALIFLKNRGVILAIVSKNDEARIQEIWPQLFSQTIRMEDFAIRKIGWRPKAEAIAEAMAEANVLADAVVFLDDNPVERAQVKAAHPQVRVIEAPHTDWRRILLWSAEMQVDIVTDESIHRNDMIQAQVRREQIRQQMDHGDFLQSLDVQVMFDLVQSCDHAKFPRALELVNKTNQFNTTGRRWTAGEAEDFFTHNGQWMTFSVSDRYTSYGLVGVVMISFDEIVQFVMSCRVFGLGVEQAVLAYLASGRLLSALVIDTPKNGPCRHLFRDAGWQFDGSKWRSHGNAVSQPAHVSFSP</sequence>
<dbReference type="InterPro" id="IPR036514">
    <property type="entry name" value="SGNH_hydro_sf"/>
</dbReference>
<proteinExistence type="predicted"/>
<dbReference type="AlphaFoldDB" id="A0A6P1GCC4"/>
<dbReference type="RefSeq" id="WP_159365558.1">
    <property type="nucleotide sequence ID" value="NZ_CP047218.1"/>
</dbReference>
<name>A0A6P1GCC4_SPHYA</name>
<protein>
    <submittedName>
        <fullName evidence="1">HAD-IIIC family phosphatase</fullName>
    </submittedName>
</protein>
<dbReference type="InterPro" id="IPR036412">
    <property type="entry name" value="HAD-like_sf"/>
</dbReference>
<dbReference type="Gene3D" id="3.40.50.1110">
    <property type="entry name" value="SGNH hydrolase"/>
    <property type="match status" value="1"/>
</dbReference>
<dbReference type="InterPro" id="IPR010037">
    <property type="entry name" value="FkbH_domain"/>
</dbReference>
<dbReference type="InterPro" id="IPR023214">
    <property type="entry name" value="HAD_sf"/>
</dbReference>
<dbReference type="NCBIfam" id="TIGR01686">
    <property type="entry name" value="FkbH"/>
    <property type="match status" value="1"/>
</dbReference>
<evidence type="ECO:0000313" key="2">
    <source>
        <dbReference type="Proteomes" id="UP000464086"/>
    </source>
</evidence>
<dbReference type="Proteomes" id="UP000464086">
    <property type="component" value="Chromosome"/>
</dbReference>
<dbReference type="GO" id="GO:0016788">
    <property type="term" value="F:hydrolase activity, acting on ester bonds"/>
    <property type="evidence" value="ECO:0007669"/>
    <property type="project" value="UniProtKB-ARBA"/>
</dbReference>
<gene>
    <name evidence="1" type="ORF">GS397_02385</name>
</gene>
<dbReference type="EMBL" id="CP047218">
    <property type="protein sequence ID" value="QHD66028.1"/>
    <property type="molecule type" value="Genomic_DNA"/>
</dbReference>
<dbReference type="NCBIfam" id="TIGR01681">
    <property type="entry name" value="HAD-SF-IIIC"/>
    <property type="match status" value="1"/>
</dbReference>
<organism evidence="1 2">
    <name type="scientific">Sphingobium yanoikuyae</name>
    <name type="common">Sphingomonas yanoikuyae</name>
    <dbReference type="NCBI Taxonomy" id="13690"/>
    <lineage>
        <taxon>Bacteria</taxon>
        <taxon>Pseudomonadati</taxon>
        <taxon>Pseudomonadota</taxon>
        <taxon>Alphaproteobacteria</taxon>
        <taxon>Sphingomonadales</taxon>
        <taxon>Sphingomonadaceae</taxon>
        <taxon>Sphingobium</taxon>
    </lineage>
</organism>